<accession>A0A3M6Q679</accession>
<sequence length="190" mass="21713">MAGLCIALAGCSSTRVLEHDVQAYSTLAAMPQPATYRLERLPSQQAASPWRDMVERQASAALAQVGMQRDDAHGAMRLEIEAQAHTYRPDWPHYGGYFSGYFGYGFLSWHPLWGWGYWDDGRDRPPTLYLRQVRLILRDAQGAVAYESSARYDDIWAPDELVFRQLFQAALEGFPTPPQGERRIRYVIER</sequence>
<organism evidence="1 2">
    <name type="scientific">Allofranklinella schreckenbergeri</name>
    <dbReference type="NCBI Taxonomy" id="1076744"/>
    <lineage>
        <taxon>Bacteria</taxon>
        <taxon>Pseudomonadati</taxon>
        <taxon>Pseudomonadota</taxon>
        <taxon>Betaproteobacteria</taxon>
        <taxon>Burkholderiales</taxon>
        <taxon>Comamonadaceae</taxon>
        <taxon>Allofranklinella</taxon>
    </lineage>
</organism>
<dbReference type="EMBL" id="RDQM01000008">
    <property type="protein sequence ID" value="RMW97938.1"/>
    <property type="molecule type" value="Genomic_DNA"/>
</dbReference>
<proteinExistence type="predicted"/>
<protein>
    <recommendedName>
        <fullName evidence="3">DUF4136 domain-containing protein</fullName>
    </recommendedName>
</protein>
<gene>
    <name evidence="1" type="ORF">EBQ26_07550</name>
</gene>
<dbReference type="AlphaFoldDB" id="A0A3M6Q679"/>
<evidence type="ECO:0000313" key="1">
    <source>
        <dbReference type="EMBL" id="RMW97938.1"/>
    </source>
</evidence>
<evidence type="ECO:0000313" key="2">
    <source>
        <dbReference type="Proteomes" id="UP000267521"/>
    </source>
</evidence>
<comment type="caution">
    <text evidence="1">The sequence shown here is derived from an EMBL/GenBank/DDBJ whole genome shotgun (WGS) entry which is preliminary data.</text>
</comment>
<name>A0A3M6Q679_9BURK</name>
<evidence type="ECO:0008006" key="3">
    <source>
        <dbReference type="Google" id="ProtNLM"/>
    </source>
</evidence>
<reference evidence="1 2" key="1">
    <citation type="submission" date="2018-10" db="EMBL/GenBank/DDBJ databases">
        <title>Comamonadaceae CDC group NO-1 genome sequencing and assembly.</title>
        <authorList>
            <person name="Bernier A.-M."/>
            <person name="Bernard K."/>
        </authorList>
    </citation>
    <scope>NUCLEOTIDE SEQUENCE [LARGE SCALE GENOMIC DNA]</scope>
    <source>
        <strain evidence="1 2">NML970147</strain>
    </source>
</reference>
<dbReference type="Proteomes" id="UP000267521">
    <property type="component" value="Unassembled WGS sequence"/>
</dbReference>